<protein>
    <submittedName>
        <fullName evidence="4">Patatin-related protein</fullName>
    </submittedName>
</protein>
<comment type="caution">
    <text evidence="4">The sequence shown here is derived from an EMBL/GenBank/DDBJ whole genome shotgun (WGS) entry which is preliminary data.</text>
</comment>
<dbReference type="Proteomes" id="UP000271227">
    <property type="component" value="Unassembled WGS sequence"/>
</dbReference>
<evidence type="ECO:0000256" key="2">
    <source>
        <dbReference type="PROSITE-ProRule" id="PRU01161"/>
    </source>
</evidence>
<dbReference type="RefSeq" id="WP_121940291.1">
    <property type="nucleotide sequence ID" value="NZ_REFR01000016.1"/>
</dbReference>
<dbReference type="SUPFAM" id="SSF52151">
    <property type="entry name" value="FabD/lysophospholipase-like"/>
    <property type="match status" value="1"/>
</dbReference>
<dbReference type="InterPro" id="IPR016035">
    <property type="entry name" value="Acyl_Trfase/lysoPLipase"/>
</dbReference>
<comment type="caution">
    <text evidence="2">Lacks conserved residue(s) required for the propagation of feature annotation.</text>
</comment>
<keyword evidence="2" id="KW-0442">Lipid degradation</keyword>
<gene>
    <name evidence="4" type="ORF">BXY39_3656</name>
</gene>
<dbReference type="EMBL" id="REFR01000016">
    <property type="protein sequence ID" value="RMB01472.1"/>
    <property type="molecule type" value="Genomic_DNA"/>
</dbReference>
<feature type="active site" description="Nucleophile" evidence="2">
    <location>
        <position position="85"/>
    </location>
</feature>
<organism evidence="4 5">
    <name type="scientific">Eilatimonas milleporae</name>
    <dbReference type="NCBI Taxonomy" id="911205"/>
    <lineage>
        <taxon>Bacteria</taxon>
        <taxon>Pseudomonadati</taxon>
        <taxon>Pseudomonadota</taxon>
        <taxon>Alphaproteobacteria</taxon>
        <taxon>Kordiimonadales</taxon>
        <taxon>Kordiimonadaceae</taxon>
        <taxon>Eilatimonas</taxon>
    </lineage>
</organism>
<dbReference type="Pfam" id="PF01734">
    <property type="entry name" value="Patatin"/>
    <property type="match status" value="1"/>
</dbReference>
<dbReference type="Pfam" id="PF11856">
    <property type="entry name" value="DUF3376"/>
    <property type="match status" value="1"/>
</dbReference>
<evidence type="ECO:0000313" key="5">
    <source>
        <dbReference type="Proteomes" id="UP000271227"/>
    </source>
</evidence>
<accession>A0A3M0BWJ4</accession>
<dbReference type="OrthoDB" id="8728704at2"/>
<dbReference type="PROSITE" id="PS51635">
    <property type="entry name" value="PNPLA"/>
    <property type="match status" value="1"/>
</dbReference>
<proteinExistence type="predicted"/>
<feature type="short sequence motif" description="GXSXG" evidence="2">
    <location>
        <begin position="83"/>
        <end position="87"/>
    </location>
</feature>
<feature type="domain" description="PNPLA" evidence="3">
    <location>
        <begin position="10"/>
        <end position="344"/>
    </location>
</feature>
<dbReference type="InterPro" id="IPR019894">
    <property type="entry name" value="Patatin-related_protein"/>
</dbReference>
<evidence type="ECO:0000256" key="1">
    <source>
        <dbReference type="ARBA" id="ARBA00023098"/>
    </source>
</evidence>
<reference evidence="4 5" key="1">
    <citation type="submission" date="2018-10" db="EMBL/GenBank/DDBJ databases">
        <title>Genomic Encyclopedia of Archaeal and Bacterial Type Strains, Phase II (KMG-II): from individual species to whole genera.</title>
        <authorList>
            <person name="Goeker M."/>
        </authorList>
    </citation>
    <scope>NUCLEOTIDE SEQUENCE [LARGE SCALE GENOMIC DNA]</scope>
    <source>
        <strain evidence="4 5">DSM 25217</strain>
    </source>
</reference>
<dbReference type="NCBIfam" id="TIGR03607">
    <property type="entry name" value="patatin-like protein"/>
    <property type="match status" value="1"/>
</dbReference>
<dbReference type="GO" id="GO:0016042">
    <property type="term" value="P:lipid catabolic process"/>
    <property type="evidence" value="ECO:0007669"/>
    <property type="project" value="UniProtKB-UniRule"/>
</dbReference>
<dbReference type="InterPro" id="IPR002641">
    <property type="entry name" value="PNPLA_dom"/>
</dbReference>
<dbReference type="InterPro" id="IPR024282">
    <property type="entry name" value="DUF3376"/>
</dbReference>
<name>A0A3M0BWJ4_9PROT</name>
<keyword evidence="5" id="KW-1185">Reference proteome</keyword>
<evidence type="ECO:0000259" key="3">
    <source>
        <dbReference type="PROSITE" id="PS51635"/>
    </source>
</evidence>
<keyword evidence="1 2" id="KW-0443">Lipid metabolism</keyword>
<evidence type="ECO:0000313" key="4">
    <source>
        <dbReference type="EMBL" id="RMB01472.1"/>
    </source>
</evidence>
<dbReference type="Gene3D" id="3.40.1090.10">
    <property type="entry name" value="Cytosolic phospholipase A2 catalytic domain"/>
    <property type="match status" value="1"/>
</dbReference>
<keyword evidence="2" id="KW-0378">Hydrolase</keyword>
<sequence length="796" mass="89955">MRELELRLGLVCFGGVSLAVYMSGVSNEILKLIKASRRFHAPGGAAETPLRDGCNGTEELYVSLLQALAPRVRLRVILDAISGASAGGINGIFLARAVAHDLSLEPLRRMWFELGDIEQLMNEETHARRFSKAYLYPLFWAFRKSLYPEIPEGSETRRKLNRFLRSRWFNPPFSGDRMLSWMFDAGAAMGKAPDHMSDWKQSLLPPGHRLDLFVSLTNFHGQHRRLSLHDPAEIIETQHQVTLGFSHMQPVSAVGMSDFTDANLAGLAFAARATSSFPGAFPAVTLNDVERLLRERGAGWSHKNAFLKRNFSIFLEDRTRLEALHAMSFIDGSVTNNKPFQAVMQAIHDRPAHREVDRRIIYVDPNPAEPAHFLKGSVPPPPGFFRNILSSIAEIPRMEPIYENLRGIARMNRDNRRLETVLHAVEADVAAHVDEMVAPLSLSTMQPDRLADWRMRAYRLARMQAGYSYGTYREAKRVRLVERLSKLLDALAREYGHDKRAGDWHGPLYRWTSVPLSEKPASASSLEETADDGFADMMRAFDVDFRIRRIRFVIRRLNAFLPRYRHQDGAQAILSVKQRLYEHLEAYKTLWQPDVYRDDPGMAGAFEKACTYDGPEDLLAMLGRCMGLAERDAGVDGIMAECMRTLPGDSLGLGLFRAYVGFGFFDVAILPLKAQPDLLELDEVRVDRISPQDCSGFDLPVLTADSDHPLMGTRLQNFGAFFSRRARENDYLWGRLHAASRLLDFLLDAAGPDALPDGFDARHFRQRLFRSIVEAEAADMTQAQDLVRRLRRELGG</sequence>
<dbReference type="InParanoid" id="A0A3M0BWJ4"/>
<dbReference type="AlphaFoldDB" id="A0A3M0BWJ4"/>
<dbReference type="GO" id="GO:0016787">
    <property type="term" value="F:hydrolase activity"/>
    <property type="evidence" value="ECO:0007669"/>
    <property type="project" value="UniProtKB-UniRule"/>
</dbReference>
<feature type="active site" description="Proton acceptor" evidence="2">
    <location>
        <position position="331"/>
    </location>
</feature>